<dbReference type="SUPFAM" id="SSF46934">
    <property type="entry name" value="UBA-like"/>
    <property type="match status" value="1"/>
</dbReference>
<dbReference type="GO" id="GO:0005776">
    <property type="term" value="C:autophagosome"/>
    <property type="evidence" value="ECO:0007669"/>
    <property type="project" value="UniProtKB-SubCell"/>
</dbReference>
<dbReference type="CDD" id="cd01808">
    <property type="entry name" value="Ubl_PLICs"/>
    <property type="match status" value="1"/>
</dbReference>
<dbReference type="FunFam" id="1.10.260.100:FF:000001">
    <property type="entry name" value="Ubiquilin 1"/>
    <property type="match status" value="1"/>
</dbReference>
<dbReference type="SUPFAM" id="SSF54236">
    <property type="entry name" value="Ubiquitin-like"/>
    <property type="match status" value="1"/>
</dbReference>
<dbReference type="GO" id="GO:0000045">
    <property type="term" value="P:autophagosome assembly"/>
    <property type="evidence" value="ECO:0007669"/>
    <property type="project" value="TreeGrafter"/>
</dbReference>
<feature type="compositionally biased region" description="Low complexity" evidence="10">
    <location>
        <begin position="326"/>
        <end position="347"/>
    </location>
</feature>
<dbReference type="InterPro" id="IPR016024">
    <property type="entry name" value="ARM-type_fold"/>
</dbReference>
<gene>
    <name evidence="14" type="primary">UBQLN2</name>
</gene>
<evidence type="ECO:0000256" key="10">
    <source>
        <dbReference type="SAM" id="MobiDB-lite"/>
    </source>
</evidence>
<dbReference type="GO" id="GO:0031593">
    <property type="term" value="F:polyubiquitin modification-dependent protein binding"/>
    <property type="evidence" value="ECO:0007669"/>
    <property type="project" value="TreeGrafter"/>
</dbReference>
<dbReference type="SMART" id="SM00213">
    <property type="entry name" value="UBQ"/>
    <property type="match status" value="1"/>
</dbReference>
<evidence type="ECO:0000313" key="14">
    <source>
        <dbReference type="RefSeq" id="XP_006876557.1"/>
    </source>
</evidence>
<feature type="domain" description="Ubiquitin-like" evidence="12">
    <location>
        <begin position="33"/>
        <end position="103"/>
    </location>
</feature>
<reference evidence="14" key="1">
    <citation type="submission" date="2025-08" db="UniProtKB">
        <authorList>
            <consortium name="RefSeq"/>
        </authorList>
    </citation>
    <scope>IDENTIFICATION</scope>
    <source>
        <tissue evidence="14">Spleen</tissue>
    </source>
</reference>
<protein>
    <submittedName>
        <fullName evidence="14">Ubiquilin-2-like isoform X2</fullName>
    </submittedName>
</protein>
<proteinExistence type="predicted"/>
<dbReference type="GO" id="GO:0006511">
    <property type="term" value="P:ubiquitin-dependent protein catabolic process"/>
    <property type="evidence" value="ECO:0007669"/>
    <property type="project" value="TreeGrafter"/>
</dbReference>
<dbReference type="InterPro" id="IPR029071">
    <property type="entry name" value="Ubiquitin-like_domsf"/>
</dbReference>
<feature type="region of interest" description="Disordered" evidence="10">
    <location>
        <begin position="489"/>
        <end position="521"/>
    </location>
</feature>
<dbReference type="AlphaFoldDB" id="A0A9B0X2X0"/>
<feature type="domain" description="UBA" evidence="11">
    <location>
        <begin position="546"/>
        <end position="586"/>
    </location>
</feature>
<evidence type="ECO:0000256" key="9">
    <source>
        <dbReference type="ARBA" id="ARBA00023329"/>
    </source>
</evidence>
<dbReference type="FunFam" id="1.10.8.10:FF:000007">
    <property type="entry name" value="Ubiquilin 1"/>
    <property type="match status" value="1"/>
</dbReference>
<feature type="compositionally biased region" description="Low complexity" evidence="10">
    <location>
        <begin position="294"/>
        <end position="304"/>
    </location>
</feature>
<dbReference type="InterPro" id="IPR015940">
    <property type="entry name" value="UBA"/>
</dbReference>
<dbReference type="SUPFAM" id="SSF48371">
    <property type="entry name" value="ARM repeat"/>
    <property type="match status" value="1"/>
</dbReference>
<sequence length="589" mass="62775">MAENGESSGPPHPSRGPAAAPGSAISQAEPKIIKVTVKTPKEKEEFAVPENSSVQQFKEAISKRFKSQTDQLVLIFAGKILKDQDTLIQHGIHDGLTVHLVIKSQHRPQSQSTQPSNAAGTNTTTASTFRSNSTPISTNSNPFGLGSLGGLASLSSLGLSSTNFSELQSQMQQQLMSSPEMMIQIMENPFVQSMLSNPDLMRQLIMANPQMQQLIQRNPEISHLLNNPDIMRQTLEIARNPAMMQEMMRNQDLALSNLESIPGGYNALRRMYTDIQEPMLNAAQEQFGGNPFASVGSSSSSGEGTQPSRTENRDPLPNPWAPPPATQSSATTSTTTSSGSGSGSSNTTGNTMAAANYVASVFSTPGMQSLLQQITENPQLIQNMLSAPYMRSMMQSLSQNPDLAAQMMLNNPLFAANPQLQEQMRPQLPAFLQQMQNPDTLSAMSNPRAMQALMQIQQGLQTLATEAPGLIPSFTPGVGVGMLGTAIGPSGPAGSSGHTGSAVSSSAPSETTSPTSESGPNQQFIQQMVQALAGANPPQLPNPEVRFHQQLEQLNAMGFLNREANLQALIATGGDINAAIERLLGSQPS</sequence>
<evidence type="ECO:0000256" key="8">
    <source>
        <dbReference type="ARBA" id="ARBA00023242"/>
    </source>
</evidence>
<feature type="compositionally biased region" description="Pro residues" evidence="10">
    <location>
        <begin position="316"/>
        <end position="325"/>
    </location>
</feature>
<feature type="region of interest" description="Disordered" evidence="10">
    <location>
        <begin position="287"/>
        <end position="347"/>
    </location>
</feature>
<dbReference type="GO" id="GO:0036503">
    <property type="term" value="P:ERAD pathway"/>
    <property type="evidence" value="ECO:0007669"/>
    <property type="project" value="TreeGrafter"/>
</dbReference>
<evidence type="ECO:0000256" key="1">
    <source>
        <dbReference type="ARBA" id="ARBA00004123"/>
    </source>
</evidence>
<dbReference type="PANTHER" id="PTHR10677">
    <property type="entry name" value="UBIQUILIN"/>
    <property type="match status" value="1"/>
</dbReference>
<dbReference type="Gene3D" id="3.10.20.90">
    <property type="entry name" value="Phosphatidylinositol 3-kinase Catalytic Subunit, Chain A, domain 1"/>
    <property type="match status" value="1"/>
</dbReference>
<evidence type="ECO:0000259" key="11">
    <source>
        <dbReference type="PROSITE" id="PS50030"/>
    </source>
</evidence>
<dbReference type="GO" id="GO:0031410">
    <property type="term" value="C:cytoplasmic vesicle"/>
    <property type="evidence" value="ECO:0007669"/>
    <property type="project" value="UniProtKB-KW"/>
</dbReference>
<evidence type="ECO:0000256" key="4">
    <source>
        <dbReference type="ARBA" id="ARBA00022490"/>
    </source>
</evidence>
<dbReference type="Gene3D" id="1.10.8.10">
    <property type="entry name" value="DNA helicase RuvA subunit, C-terminal domain"/>
    <property type="match status" value="1"/>
</dbReference>
<keyword evidence="4" id="KW-0963">Cytoplasm</keyword>
<evidence type="ECO:0000256" key="3">
    <source>
        <dbReference type="ARBA" id="ARBA00004419"/>
    </source>
</evidence>
<evidence type="ECO:0000256" key="6">
    <source>
        <dbReference type="ARBA" id="ARBA00023006"/>
    </source>
</evidence>
<dbReference type="OrthoDB" id="9450922at2759"/>
<organism evidence="13 14">
    <name type="scientific">Chrysochloris asiatica</name>
    <name type="common">Cape golden mole</name>
    <dbReference type="NCBI Taxonomy" id="185453"/>
    <lineage>
        <taxon>Eukaryota</taxon>
        <taxon>Metazoa</taxon>
        <taxon>Chordata</taxon>
        <taxon>Craniata</taxon>
        <taxon>Vertebrata</taxon>
        <taxon>Euteleostomi</taxon>
        <taxon>Mammalia</taxon>
        <taxon>Eutheria</taxon>
        <taxon>Afrotheria</taxon>
        <taxon>Chrysochloridae</taxon>
        <taxon>Chrysochlorinae</taxon>
        <taxon>Chrysochloris</taxon>
    </lineage>
</organism>
<keyword evidence="13" id="KW-1185">Reference proteome</keyword>
<dbReference type="PROSITE" id="PS50053">
    <property type="entry name" value="UBIQUITIN_2"/>
    <property type="match status" value="1"/>
</dbReference>
<dbReference type="FunFam" id="3.10.20.90:FF:000081">
    <property type="entry name" value="ubiquilin-1 isoform X2"/>
    <property type="match status" value="1"/>
</dbReference>
<feature type="compositionally biased region" description="Low complexity" evidence="10">
    <location>
        <begin position="116"/>
        <end position="140"/>
    </location>
</feature>
<dbReference type="GO" id="GO:0005634">
    <property type="term" value="C:nucleus"/>
    <property type="evidence" value="ECO:0007669"/>
    <property type="project" value="UniProtKB-SubCell"/>
</dbReference>
<keyword evidence="6" id="KW-0072">Autophagy</keyword>
<name>A0A9B0X2X0_CHRAS</name>
<dbReference type="InterPro" id="IPR006636">
    <property type="entry name" value="STI1_HS-bd"/>
</dbReference>
<evidence type="ECO:0000256" key="5">
    <source>
        <dbReference type="ARBA" id="ARBA00022990"/>
    </source>
</evidence>
<dbReference type="InterPro" id="IPR009060">
    <property type="entry name" value="UBA-like_sf"/>
</dbReference>
<feature type="region of interest" description="Disordered" evidence="10">
    <location>
        <begin position="104"/>
        <end position="140"/>
    </location>
</feature>
<dbReference type="RefSeq" id="XP_006876557.1">
    <property type="nucleotide sequence ID" value="XM_006876495.1"/>
</dbReference>
<dbReference type="FunFam" id="1.10.260.100:FF:000003">
    <property type="entry name" value="Ubiquilin 1"/>
    <property type="match status" value="1"/>
</dbReference>
<dbReference type="Pfam" id="PF00627">
    <property type="entry name" value="UBA"/>
    <property type="match status" value="1"/>
</dbReference>
<evidence type="ECO:0000313" key="13">
    <source>
        <dbReference type="Proteomes" id="UP000504623"/>
    </source>
</evidence>
<dbReference type="GO" id="GO:0005829">
    <property type="term" value="C:cytosol"/>
    <property type="evidence" value="ECO:0007669"/>
    <property type="project" value="TreeGrafter"/>
</dbReference>
<evidence type="ECO:0000259" key="12">
    <source>
        <dbReference type="PROSITE" id="PS50053"/>
    </source>
</evidence>
<dbReference type="Proteomes" id="UP000504623">
    <property type="component" value="Unplaced"/>
</dbReference>
<dbReference type="Pfam" id="PF00240">
    <property type="entry name" value="ubiquitin"/>
    <property type="match status" value="1"/>
</dbReference>
<dbReference type="SMART" id="SM00165">
    <property type="entry name" value="UBA"/>
    <property type="match status" value="1"/>
</dbReference>
<dbReference type="Gene3D" id="1.10.260.100">
    <property type="match status" value="2"/>
</dbReference>
<feature type="compositionally biased region" description="Low complexity" evidence="10">
    <location>
        <begin position="489"/>
        <end position="519"/>
    </location>
</feature>
<comment type="subcellular location">
    <subcellularLocation>
        <location evidence="3">Cytoplasmic vesicle</location>
        <location evidence="3">Autophagosome</location>
    </subcellularLocation>
    <subcellularLocation>
        <location evidence="2">Membrane</location>
    </subcellularLocation>
    <subcellularLocation>
        <location evidence="1">Nucleus</location>
    </subcellularLocation>
</comment>
<dbReference type="Pfam" id="PF23195">
    <property type="entry name" value="UBQLN1"/>
    <property type="match status" value="1"/>
</dbReference>
<dbReference type="PANTHER" id="PTHR10677:SF5">
    <property type="entry name" value="UBIQUILIN-2"/>
    <property type="match status" value="1"/>
</dbReference>
<evidence type="ECO:0000256" key="2">
    <source>
        <dbReference type="ARBA" id="ARBA00004370"/>
    </source>
</evidence>
<dbReference type="CDD" id="cd14399">
    <property type="entry name" value="UBA_PLICs"/>
    <property type="match status" value="1"/>
</dbReference>
<keyword evidence="8" id="KW-0539">Nucleus</keyword>
<dbReference type="GO" id="GO:0016241">
    <property type="term" value="P:regulation of macroautophagy"/>
    <property type="evidence" value="ECO:0007669"/>
    <property type="project" value="TreeGrafter"/>
</dbReference>
<keyword evidence="9" id="KW-0968">Cytoplasmic vesicle</keyword>
<keyword evidence="5" id="KW-0007">Acetylation</keyword>
<keyword evidence="7" id="KW-0472">Membrane</keyword>
<dbReference type="InterPro" id="IPR015496">
    <property type="entry name" value="Ubiquilin"/>
</dbReference>
<dbReference type="SMART" id="SM00727">
    <property type="entry name" value="STI1"/>
    <property type="match status" value="4"/>
</dbReference>
<dbReference type="GeneID" id="102811493"/>
<dbReference type="CTD" id="29978"/>
<dbReference type="PROSITE" id="PS50030">
    <property type="entry name" value="UBA"/>
    <property type="match status" value="1"/>
</dbReference>
<evidence type="ECO:0000256" key="7">
    <source>
        <dbReference type="ARBA" id="ARBA00023136"/>
    </source>
</evidence>
<dbReference type="GO" id="GO:0016020">
    <property type="term" value="C:membrane"/>
    <property type="evidence" value="ECO:0007669"/>
    <property type="project" value="UniProtKB-SubCell"/>
</dbReference>
<feature type="region of interest" description="Disordered" evidence="10">
    <location>
        <begin position="1"/>
        <end position="31"/>
    </location>
</feature>
<dbReference type="InterPro" id="IPR000626">
    <property type="entry name" value="Ubiquitin-like_dom"/>
</dbReference>
<accession>A0A9B0X2X0</accession>